<comment type="catalytic activity">
    <reaction evidence="10">
        <text>(6S)-5,6,7,8-tetrahydrofolyl-(gamma-L-Glu)(n) + L-glutamate + ATP = (6S)-5,6,7,8-tetrahydrofolyl-(gamma-L-Glu)(n+1) + ADP + phosphate + H(+)</text>
        <dbReference type="Rhea" id="RHEA:10580"/>
        <dbReference type="Rhea" id="RHEA-COMP:14738"/>
        <dbReference type="Rhea" id="RHEA-COMP:14740"/>
        <dbReference type="ChEBI" id="CHEBI:15378"/>
        <dbReference type="ChEBI" id="CHEBI:29985"/>
        <dbReference type="ChEBI" id="CHEBI:30616"/>
        <dbReference type="ChEBI" id="CHEBI:43474"/>
        <dbReference type="ChEBI" id="CHEBI:141005"/>
        <dbReference type="ChEBI" id="CHEBI:456216"/>
        <dbReference type="EC" id="6.3.2.17"/>
    </reaction>
</comment>
<proteinExistence type="inferred from homology"/>
<dbReference type="FunFam" id="3.40.1190.10:FF:000011">
    <property type="entry name" value="Folylpolyglutamate synthase/dihydrofolate synthase"/>
    <property type="match status" value="1"/>
</dbReference>
<dbReference type="OrthoDB" id="9809356at2"/>
<evidence type="ECO:0000256" key="9">
    <source>
        <dbReference type="ARBA" id="ARBA00030592"/>
    </source>
</evidence>
<dbReference type="Gene3D" id="3.90.190.20">
    <property type="entry name" value="Mur ligase, C-terminal domain"/>
    <property type="match status" value="1"/>
</dbReference>
<dbReference type="SUPFAM" id="SSF53244">
    <property type="entry name" value="MurD-like peptide ligases, peptide-binding domain"/>
    <property type="match status" value="1"/>
</dbReference>
<evidence type="ECO:0000256" key="10">
    <source>
        <dbReference type="ARBA" id="ARBA00047493"/>
    </source>
</evidence>
<dbReference type="InterPro" id="IPR004101">
    <property type="entry name" value="Mur_ligase_C"/>
</dbReference>
<dbReference type="Pfam" id="PF08245">
    <property type="entry name" value="Mur_ligase_M"/>
    <property type="match status" value="1"/>
</dbReference>
<evidence type="ECO:0000256" key="11">
    <source>
        <dbReference type="PIRNR" id="PIRNR001563"/>
    </source>
</evidence>
<dbReference type="GO" id="GO:0005524">
    <property type="term" value="F:ATP binding"/>
    <property type="evidence" value="ECO:0007669"/>
    <property type="project" value="UniProtKB-KW"/>
</dbReference>
<evidence type="ECO:0000256" key="6">
    <source>
        <dbReference type="ARBA" id="ARBA00022741"/>
    </source>
</evidence>
<dbReference type="InterPro" id="IPR013221">
    <property type="entry name" value="Mur_ligase_cen"/>
</dbReference>
<dbReference type="PANTHER" id="PTHR11136">
    <property type="entry name" value="FOLYLPOLYGLUTAMATE SYNTHASE-RELATED"/>
    <property type="match status" value="1"/>
</dbReference>
<keyword evidence="15" id="KW-1185">Reference proteome</keyword>
<dbReference type="InterPro" id="IPR036615">
    <property type="entry name" value="Mur_ligase_C_dom_sf"/>
</dbReference>
<evidence type="ECO:0000256" key="1">
    <source>
        <dbReference type="ARBA" id="ARBA00001946"/>
    </source>
</evidence>
<dbReference type="EMBL" id="ACJM01000004">
    <property type="protein sequence ID" value="EEG78168.1"/>
    <property type="molecule type" value="Genomic_DNA"/>
</dbReference>
<feature type="domain" description="Mur ligase central" evidence="13">
    <location>
        <begin position="44"/>
        <end position="270"/>
    </location>
</feature>
<feature type="domain" description="Mur ligase C-terminal" evidence="12">
    <location>
        <begin position="294"/>
        <end position="415"/>
    </location>
</feature>
<dbReference type="EC" id="6.3.2.17" evidence="3"/>
<dbReference type="GO" id="GO:0008841">
    <property type="term" value="F:dihydrofolate synthase activity"/>
    <property type="evidence" value="ECO:0007669"/>
    <property type="project" value="TreeGrafter"/>
</dbReference>
<dbReference type="GO" id="GO:0046872">
    <property type="term" value="F:metal ion binding"/>
    <property type="evidence" value="ECO:0007669"/>
    <property type="project" value="UniProtKB-KW"/>
</dbReference>
<organism evidence="14 15">
    <name type="scientific">Dethiobacter alkaliphilus AHT 1</name>
    <dbReference type="NCBI Taxonomy" id="555088"/>
    <lineage>
        <taxon>Bacteria</taxon>
        <taxon>Bacillati</taxon>
        <taxon>Bacillota</taxon>
        <taxon>Dethiobacteria</taxon>
        <taxon>Dethiobacterales</taxon>
        <taxon>Dethiobacteraceae</taxon>
        <taxon>Dethiobacter</taxon>
    </lineage>
</organism>
<dbReference type="SUPFAM" id="SSF53623">
    <property type="entry name" value="MurD-like peptide ligases, catalytic domain"/>
    <property type="match status" value="1"/>
</dbReference>
<evidence type="ECO:0000256" key="2">
    <source>
        <dbReference type="ARBA" id="ARBA00008276"/>
    </source>
</evidence>
<keyword evidence="7 11" id="KW-0067">ATP-binding</keyword>
<dbReference type="NCBIfam" id="TIGR01499">
    <property type="entry name" value="folC"/>
    <property type="match status" value="1"/>
</dbReference>
<evidence type="ECO:0000256" key="8">
    <source>
        <dbReference type="ARBA" id="ARBA00022842"/>
    </source>
</evidence>
<evidence type="ECO:0000259" key="12">
    <source>
        <dbReference type="Pfam" id="PF02875"/>
    </source>
</evidence>
<evidence type="ECO:0000256" key="5">
    <source>
        <dbReference type="ARBA" id="ARBA00022723"/>
    </source>
</evidence>
<dbReference type="InterPro" id="IPR036565">
    <property type="entry name" value="Mur-like_cat_sf"/>
</dbReference>
<dbReference type="Gene3D" id="3.40.1190.10">
    <property type="entry name" value="Mur-like, catalytic domain"/>
    <property type="match status" value="1"/>
</dbReference>
<dbReference type="Proteomes" id="UP000006443">
    <property type="component" value="Unassembled WGS sequence"/>
</dbReference>
<dbReference type="PANTHER" id="PTHR11136:SF0">
    <property type="entry name" value="DIHYDROFOLATE SYNTHETASE-RELATED"/>
    <property type="match status" value="1"/>
</dbReference>
<keyword evidence="6 11" id="KW-0547">Nucleotide-binding</keyword>
<dbReference type="PROSITE" id="PS01012">
    <property type="entry name" value="FOLYLPOLYGLU_SYNT_2"/>
    <property type="match status" value="1"/>
</dbReference>
<keyword evidence="8" id="KW-0460">Magnesium</keyword>
<dbReference type="RefSeq" id="WP_008515518.1">
    <property type="nucleotide sequence ID" value="NZ_ACJM01000004.1"/>
</dbReference>
<dbReference type="InterPro" id="IPR018109">
    <property type="entry name" value="Folylpolyglutamate_synth_CS"/>
</dbReference>
<dbReference type="PROSITE" id="PS01011">
    <property type="entry name" value="FOLYLPOLYGLU_SYNT_1"/>
    <property type="match status" value="1"/>
</dbReference>
<evidence type="ECO:0000256" key="3">
    <source>
        <dbReference type="ARBA" id="ARBA00013025"/>
    </source>
</evidence>
<protein>
    <recommendedName>
        <fullName evidence="3">tetrahydrofolate synthase</fullName>
        <ecNumber evidence="3">6.3.2.17</ecNumber>
    </recommendedName>
    <alternativeName>
        <fullName evidence="9">Tetrahydrofolylpolyglutamate synthase</fullName>
    </alternativeName>
</protein>
<evidence type="ECO:0000313" key="14">
    <source>
        <dbReference type="EMBL" id="EEG78168.1"/>
    </source>
</evidence>
<dbReference type="GO" id="GO:0004326">
    <property type="term" value="F:tetrahydrofolylpolyglutamate synthase activity"/>
    <property type="evidence" value="ECO:0007669"/>
    <property type="project" value="UniProtKB-EC"/>
</dbReference>
<evidence type="ECO:0000313" key="15">
    <source>
        <dbReference type="Proteomes" id="UP000006443"/>
    </source>
</evidence>
<sequence>MNYNEAIDWIHSLYRFGINPGLERITELLRRLEDPQKKIRCIHIAGTNGKGSTAAFLASMLEAQGLQVGLYTSPYLEAFTNRMAINGGDIDENRLAELVTQIRRHVEEISQTEAGQPTEFEVVTALAFLYFAEEQPDWVIMEVGLGGRLDATNVIEPAVSVLTNIGLEHTQVLGDTISAIAFEKAGIIKPSTPAVTAAEKEDALQVFRSVAVERGATLVEMDRDFGYEQLSASLDGQVFNYWSRQRKLDNLQISLLGPHQVRNAALAVATRELLPVPLDTDAIYRGLAAAKWPGRLEVFSRRPLVLVDGAHNIDGIKALKSALDTILDGRPLRLVLGILGDKAVDEILSLIVPLATAGLIVTKPDNPRASNPREVAELARRYTSAPVAATDTVEEAVALGLAQTGEEEALCISGSLYTISEAREVLKKHFL</sequence>
<keyword evidence="5" id="KW-0479">Metal-binding</keyword>
<accession>C0GEY6</accession>
<dbReference type="GO" id="GO:0005737">
    <property type="term" value="C:cytoplasm"/>
    <property type="evidence" value="ECO:0007669"/>
    <property type="project" value="TreeGrafter"/>
</dbReference>
<comment type="caution">
    <text evidence="14">The sequence shown here is derived from an EMBL/GenBank/DDBJ whole genome shotgun (WGS) entry which is preliminary data.</text>
</comment>
<dbReference type="STRING" id="555088.DealDRAFT_1045"/>
<keyword evidence="4 11" id="KW-0436">Ligase</keyword>
<evidence type="ECO:0000259" key="13">
    <source>
        <dbReference type="Pfam" id="PF08245"/>
    </source>
</evidence>
<comment type="cofactor">
    <cofactor evidence="1">
        <name>Mg(2+)</name>
        <dbReference type="ChEBI" id="CHEBI:18420"/>
    </cofactor>
</comment>
<dbReference type="AlphaFoldDB" id="C0GEY6"/>
<reference evidence="14 15" key="1">
    <citation type="submission" date="2009-02" db="EMBL/GenBank/DDBJ databases">
        <title>Sequencing of the draft genome and assembly of Dethiobacter alkaliphilus AHT 1.</title>
        <authorList>
            <consortium name="US DOE Joint Genome Institute (JGI-PGF)"/>
            <person name="Lucas S."/>
            <person name="Copeland A."/>
            <person name="Lapidus A."/>
            <person name="Glavina del Rio T."/>
            <person name="Dalin E."/>
            <person name="Tice H."/>
            <person name="Bruce D."/>
            <person name="Goodwin L."/>
            <person name="Pitluck S."/>
            <person name="Larimer F."/>
            <person name="Land M.L."/>
            <person name="Hauser L."/>
            <person name="Muyzer G."/>
        </authorList>
    </citation>
    <scope>NUCLEOTIDE SEQUENCE [LARGE SCALE GENOMIC DNA]</scope>
    <source>
        <strain evidence="14 15">AHT 1</strain>
    </source>
</reference>
<dbReference type="InterPro" id="IPR001645">
    <property type="entry name" value="Folylpolyglutamate_synth"/>
</dbReference>
<evidence type="ECO:0000256" key="4">
    <source>
        <dbReference type="ARBA" id="ARBA00022598"/>
    </source>
</evidence>
<evidence type="ECO:0000256" key="7">
    <source>
        <dbReference type="ARBA" id="ARBA00022840"/>
    </source>
</evidence>
<gene>
    <name evidence="14" type="ORF">DealDRAFT_1045</name>
</gene>
<dbReference type="PIRSF" id="PIRSF001563">
    <property type="entry name" value="Folylpolyglu_synth"/>
    <property type="match status" value="1"/>
</dbReference>
<comment type="similarity">
    <text evidence="2 11">Belongs to the folylpolyglutamate synthase family.</text>
</comment>
<name>C0GEY6_DETAL</name>
<dbReference type="Pfam" id="PF02875">
    <property type="entry name" value="Mur_ligase_C"/>
    <property type="match status" value="1"/>
</dbReference>
<dbReference type="eggNOG" id="COG0285">
    <property type="taxonomic scope" value="Bacteria"/>
</dbReference>